<evidence type="ECO:0000313" key="2">
    <source>
        <dbReference type="Proteomes" id="UP000504724"/>
    </source>
</evidence>
<gene>
    <name evidence="1" type="ORF">HQN79_04610</name>
</gene>
<reference evidence="1 2" key="1">
    <citation type="submission" date="2020-05" db="EMBL/GenBank/DDBJ databases">
        <title>Thiomicrorhabdus sediminis sp.nov. and Thiomicrorhabdus xiamenensis sp.nov., novel sulfur-oxidizing bacteria isolated from coastal sediment.</title>
        <authorList>
            <person name="Liu X."/>
        </authorList>
    </citation>
    <scope>NUCLEOTIDE SEQUENCE [LARGE SCALE GENOMIC DNA]</scope>
    <source>
        <strain evidence="1 2">G2</strain>
    </source>
</reference>
<proteinExistence type="predicted"/>
<evidence type="ECO:0000313" key="1">
    <source>
        <dbReference type="EMBL" id="QKI88899.1"/>
    </source>
</evidence>
<dbReference type="Proteomes" id="UP000504724">
    <property type="component" value="Chromosome"/>
</dbReference>
<accession>A0A7D4SIN5</accession>
<dbReference type="AlphaFoldDB" id="A0A7D4SIN5"/>
<keyword evidence="2" id="KW-1185">Reference proteome</keyword>
<name>A0A7D4SIN5_9GAMM</name>
<protein>
    <submittedName>
        <fullName evidence="1">Uncharacterized protein</fullName>
    </submittedName>
</protein>
<sequence length="282" mass="33018">MKSAEFKARILELIFPPVLETYEREFLPLFLNISKPAFQSMIGKDESNPFQNLDWAFLYLDEEQLYQQTRAEVTSNIFAACGLNANTQEEPKEMNERLVRYILLRIQRYMRNFSFDDEHNQELELLSNQLGFEQEFFVKVSIAQFYNSLSVVQNGKRLNYFVNRFIERGKKLDLIKAVKVDPSVLELDAVKNRLNELSPVKRHNFDTSILSAVEKPSLTPDKRKKYLMLAIFLNFASALGFLSKPNPITNPKLQQLAIKFGLITDSYIDDEFRKLAIYYRNR</sequence>
<organism evidence="1 2">
    <name type="scientific">Thiomicrorhabdus xiamenensis</name>
    <dbReference type="NCBI Taxonomy" id="2739063"/>
    <lineage>
        <taxon>Bacteria</taxon>
        <taxon>Pseudomonadati</taxon>
        <taxon>Pseudomonadota</taxon>
        <taxon>Gammaproteobacteria</taxon>
        <taxon>Thiotrichales</taxon>
        <taxon>Piscirickettsiaceae</taxon>
        <taxon>Thiomicrorhabdus</taxon>
    </lineage>
</organism>
<dbReference type="EMBL" id="CP054020">
    <property type="protein sequence ID" value="QKI88899.1"/>
    <property type="molecule type" value="Genomic_DNA"/>
</dbReference>
<dbReference type="KEGG" id="txa:HQN79_04610"/>
<dbReference type="RefSeq" id="WP_173284535.1">
    <property type="nucleotide sequence ID" value="NZ_CP054020.1"/>
</dbReference>